<evidence type="ECO:0008006" key="5">
    <source>
        <dbReference type="Google" id="ProtNLM"/>
    </source>
</evidence>
<organism evidence="3 4">
    <name type="scientific">Rhizoctonia solani</name>
    <dbReference type="NCBI Taxonomy" id="456999"/>
    <lineage>
        <taxon>Eukaryota</taxon>
        <taxon>Fungi</taxon>
        <taxon>Dikarya</taxon>
        <taxon>Basidiomycota</taxon>
        <taxon>Agaricomycotina</taxon>
        <taxon>Agaricomycetes</taxon>
        <taxon>Cantharellales</taxon>
        <taxon>Ceratobasidiaceae</taxon>
        <taxon>Rhizoctonia</taxon>
    </lineage>
</organism>
<comment type="caution">
    <text evidence="3">The sequence shown here is derived from an EMBL/GenBank/DDBJ whole genome shotgun (WGS) entry which is preliminary data.</text>
</comment>
<name>A0A8H3I2Q7_9AGAM</name>
<feature type="signal peptide" evidence="2">
    <location>
        <begin position="1"/>
        <end position="18"/>
    </location>
</feature>
<dbReference type="EMBL" id="CAJNJQ010005396">
    <property type="protein sequence ID" value="CAE7218338.1"/>
    <property type="molecule type" value="Genomic_DNA"/>
</dbReference>
<dbReference type="Proteomes" id="UP000663827">
    <property type="component" value="Unassembled WGS sequence"/>
</dbReference>
<reference evidence="3" key="1">
    <citation type="submission" date="2021-01" db="EMBL/GenBank/DDBJ databases">
        <authorList>
            <person name="Kaushik A."/>
        </authorList>
    </citation>
    <scope>NUCLEOTIDE SEQUENCE</scope>
    <source>
        <strain evidence="3">AG5</strain>
    </source>
</reference>
<feature type="region of interest" description="Disordered" evidence="1">
    <location>
        <begin position="128"/>
        <end position="155"/>
    </location>
</feature>
<accession>A0A8H3I2Q7</accession>
<protein>
    <recommendedName>
        <fullName evidence="5">GPI anchored protein</fullName>
    </recommendedName>
</protein>
<gene>
    <name evidence="3" type="ORF">RDB_LOCUS163402</name>
</gene>
<proteinExistence type="predicted"/>
<feature type="chain" id="PRO_5034046394" description="GPI anchored protein" evidence="2">
    <location>
        <begin position="19"/>
        <end position="283"/>
    </location>
</feature>
<evidence type="ECO:0000256" key="2">
    <source>
        <dbReference type="SAM" id="SignalP"/>
    </source>
</evidence>
<sequence>MHLMIELLFLSFLPAVVADLWGFTPDEPAGTSPNVNLFARQQYYCSPGYGMCANRRTCCPVGSKCCSTGGCCGSAYNCVVGGCCPIGKRCTGGVRGCSVSGTYPCKNESFCCPSGATCYRDSLGTARCGSGGGDPDPDPTTRTTRTTIQTTPTSTSTDIGITSWTSFTTISYETTLGVTFTHTFVVGEGTTRTAGIGTPTTVPAAPTTTPGIATSAGAATLTGVVTPTTTTPRIVTPLVNSTSTSRTSTSAPAFTAQLSSGTVSYCSTSISVFVVGLCLLSLY</sequence>
<dbReference type="AlphaFoldDB" id="A0A8H3I2Q7"/>
<feature type="compositionally biased region" description="Low complexity" evidence="1">
    <location>
        <begin position="140"/>
        <end position="155"/>
    </location>
</feature>
<evidence type="ECO:0000256" key="1">
    <source>
        <dbReference type="SAM" id="MobiDB-lite"/>
    </source>
</evidence>
<evidence type="ECO:0000313" key="3">
    <source>
        <dbReference type="EMBL" id="CAE7218338.1"/>
    </source>
</evidence>
<evidence type="ECO:0000313" key="4">
    <source>
        <dbReference type="Proteomes" id="UP000663827"/>
    </source>
</evidence>
<keyword evidence="2" id="KW-0732">Signal</keyword>